<dbReference type="InterPro" id="IPR022489">
    <property type="entry name" value="PolyP_AMP_Tfrase"/>
</dbReference>
<name>A0A6L5XJJ3_9BACT</name>
<dbReference type="EMBL" id="VUMH01000003">
    <property type="protein sequence ID" value="MSS27327.1"/>
    <property type="molecule type" value="Genomic_DNA"/>
</dbReference>
<keyword evidence="2" id="KW-0808">Transferase</keyword>
<dbReference type="GO" id="GO:0043751">
    <property type="term" value="F:polyphosphate:AMP phosphotransferase activity"/>
    <property type="evidence" value="ECO:0007669"/>
    <property type="project" value="InterPro"/>
</dbReference>
<accession>A0A6L5XJJ3</accession>
<dbReference type="PANTHER" id="PTHR34383:SF3">
    <property type="entry name" value="POLYPHOSPHATE:AMP PHOSPHOTRANSFERASE"/>
    <property type="match status" value="1"/>
</dbReference>
<comment type="caution">
    <text evidence="2">The sequence shown here is derived from an EMBL/GenBank/DDBJ whole genome shotgun (WGS) entry which is preliminary data.</text>
</comment>
<dbReference type="RefSeq" id="WP_154509567.1">
    <property type="nucleotide sequence ID" value="NZ_VUMH01000003.1"/>
</dbReference>
<sequence length="504" mass="57469">MFESASLGRSYSSKEYSALKEELRGRLFAAQRGARERNVPVLVIIEGVDGVGKDAVVNLLSEWMDAKNIRTHTFWLETDEEKKRPEAWRYWRALPGKGEMAVFFGGWYSEPIRKLCCGGLNEDDFNRRMQLWARLERSLAASGTLIVKFWLHISKKAHKERLEERLKHKNRRSFTPYDKKSEENYDGLVSAAGKAITITDRAYAPWTLIDAFDANFRNVAVTRALTAALDSAVAARDLSAQASSAAPGQTSPADGAGAERGDAAAFSALDAVDLSGAREHSEYKKKLAALQEDVRALTYKAWKAGISSTLVFEGWDAAGKGGAIRRLTAGMDARIARVIPISAPTDEELAHHYLWRFWRHVPMAGFVTVYDRSWYGRVLVERVEGLTPAADWKRAYAEINDFEAQLRAPRNVVVKYWLHISQEEQLRRFRERENTPWKQYKITDEDWRNREKFPAYMEAAEEIFARTSTEDAPWHIVPAEDKKYARLEVVRIYRDTLKKALKRA</sequence>
<feature type="domain" description="Polyphosphate kinase-2-related" evidence="1">
    <location>
        <begin position="280"/>
        <end position="502"/>
    </location>
</feature>
<dbReference type="NCBIfam" id="TIGR03708">
    <property type="entry name" value="poly_P_AMP_trns"/>
    <property type="match status" value="1"/>
</dbReference>
<dbReference type="AlphaFoldDB" id="A0A6L5XJJ3"/>
<dbReference type="InterPro" id="IPR022488">
    <property type="entry name" value="PPK2-related"/>
</dbReference>
<organism evidence="2 3">
    <name type="scientific">Desulfovibrio porci</name>
    <dbReference type="NCBI Taxonomy" id="2605782"/>
    <lineage>
        <taxon>Bacteria</taxon>
        <taxon>Pseudomonadati</taxon>
        <taxon>Thermodesulfobacteriota</taxon>
        <taxon>Desulfovibrionia</taxon>
        <taxon>Desulfovibrionales</taxon>
        <taxon>Desulfovibrionaceae</taxon>
        <taxon>Desulfovibrio</taxon>
    </lineage>
</organism>
<dbReference type="Gene3D" id="3.40.50.300">
    <property type="entry name" value="P-loop containing nucleotide triphosphate hydrolases"/>
    <property type="match status" value="2"/>
</dbReference>
<dbReference type="InterPro" id="IPR027417">
    <property type="entry name" value="P-loop_NTPase"/>
</dbReference>
<dbReference type="GO" id="GO:0006797">
    <property type="term" value="P:polyphosphate metabolic process"/>
    <property type="evidence" value="ECO:0007669"/>
    <property type="project" value="InterPro"/>
</dbReference>
<dbReference type="PANTHER" id="PTHR34383">
    <property type="entry name" value="POLYPHOSPHATE:AMP PHOSPHOTRANSFERASE-RELATED"/>
    <property type="match status" value="1"/>
</dbReference>
<feature type="domain" description="Polyphosphate kinase-2-related" evidence="1">
    <location>
        <begin position="12"/>
        <end position="232"/>
    </location>
</feature>
<keyword evidence="3" id="KW-1185">Reference proteome</keyword>
<evidence type="ECO:0000313" key="2">
    <source>
        <dbReference type="EMBL" id="MSS27327.1"/>
    </source>
</evidence>
<dbReference type="Pfam" id="PF03976">
    <property type="entry name" value="PPK2"/>
    <property type="match status" value="2"/>
</dbReference>
<protein>
    <submittedName>
        <fullName evidence="2">Polyphosphate:AMP phosphotransferase</fullName>
    </submittedName>
</protein>
<reference evidence="2 3" key="1">
    <citation type="submission" date="2019-09" db="EMBL/GenBank/DDBJ databases">
        <title>In-depth cultivation of the pig gut microbiome towards novel bacterial diversity and tailored functional studies.</title>
        <authorList>
            <person name="Wylensek D."/>
            <person name="Hitch T.C.A."/>
            <person name="Clavel T."/>
        </authorList>
    </citation>
    <scope>NUCLEOTIDE SEQUENCE [LARGE SCALE GENOMIC DNA]</scope>
    <source>
        <strain evidence="2 3">PG-178-WT-4</strain>
    </source>
</reference>
<gene>
    <name evidence="2" type="primary">pap</name>
    <name evidence="2" type="ORF">FYJ44_04540</name>
</gene>
<evidence type="ECO:0000259" key="1">
    <source>
        <dbReference type="Pfam" id="PF03976"/>
    </source>
</evidence>
<dbReference type="Proteomes" id="UP000477488">
    <property type="component" value="Unassembled WGS sequence"/>
</dbReference>
<evidence type="ECO:0000313" key="3">
    <source>
        <dbReference type="Proteomes" id="UP000477488"/>
    </source>
</evidence>
<proteinExistence type="predicted"/>
<dbReference type="SUPFAM" id="SSF52540">
    <property type="entry name" value="P-loop containing nucleoside triphosphate hydrolases"/>
    <property type="match status" value="2"/>
</dbReference>